<feature type="transmembrane region" description="Helical" evidence="2">
    <location>
        <begin position="31"/>
        <end position="54"/>
    </location>
</feature>
<evidence type="ECO:0000313" key="6">
    <source>
        <dbReference type="Proteomes" id="UP000234950"/>
    </source>
</evidence>
<organism evidence="5 6">
    <name type="scientific">Neobacillus cucumis</name>
    <dbReference type="NCBI Taxonomy" id="1740721"/>
    <lineage>
        <taxon>Bacteria</taxon>
        <taxon>Bacillati</taxon>
        <taxon>Bacillota</taxon>
        <taxon>Bacilli</taxon>
        <taxon>Bacillales</taxon>
        <taxon>Bacillaceae</taxon>
        <taxon>Neobacillus</taxon>
    </lineage>
</organism>
<dbReference type="PANTHER" id="PTHR40047:SF1">
    <property type="entry name" value="UPF0703 PROTEIN YCGQ"/>
    <property type="match status" value="1"/>
</dbReference>
<evidence type="ECO:0000259" key="3">
    <source>
        <dbReference type="Pfam" id="PF09323"/>
    </source>
</evidence>
<keyword evidence="6" id="KW-1185">Reference proteome</keyword>
<dbReference type="InterPro" id="IPR015402">
    <property type="entry name" value="DUF1980"/>
</dbReference>
<dbReference type="EMBL" id="PGVE01000012">
    <property type="protein sequence ID" value="PLS09669.1"/>
    <property type="molecule type" value="Genomic_DNA"/>
</dbReference>
<feature type="transmembrane region" description="Helical" evidence="2">
    <location>
        <begin position="97"/>
        <end position="116"/>
    </location>
</feature>
<dbReference type="Pfam" id="PF21537">
    <property type="entry name" value="DUF1980_C"/>
    <property type="match status" value="1"/>
</dbReference>
<gene>
    <name evidence="5" type="ORF">CVD27_02205</name>
</gene>
<name>A0A2N5HVX4_9BACI</name>
<comment type="caution">
    <text evidence="5">The sequence shown here is derived from an EMBL/GenBank/DDBJ whole genome shotgun (WGS) entry which is preliminary data.</text>
</comment>
<dbReference type="OrthoDB" id="9770408at2"/>
<sequence length="297" mass="33774">MFKVLILILTTNLFFMLHVTGNISKYINMKYSFLSASMIVILFILTVVEGIKLWSSGDEKEKHHDCECSHDHHEQEHHHEHGHEKKKPSAGKKIKKFLAYTLVLIPAISGVVLPVATLDSQLVDAKGFSFPTLEDGTNREGMHQVLNPDMSKFMNQTDFEDLVRKESKSYIPKNNITLTDEDYLVGLEVMYNFSGAFAGKTLTMKGFTYNGPGVQPNQLFLLRFGLIHCVADSGAFGMMIQFPKNVHIPNDQWYQVTGTMDTVYYPQMKTKIPVLKVTSYKTIPKPNDPYVYRNSLN</sequence>
<dbReference type="Pfam" id="PF09323">
    <property type="entry name" value="DUF1980"/>
    <property type="match status" value="1"/>
</dbReference>
<feature type="region of interest" description="Disordered" evidence="1">
    <location>
        <begin position="63"/>
        <end position="90"/>
    </location>
</feature>
<keyword evidence="2" id="KW-0472">Membrane</keyword>
<keyword evidence="2" id="KW-0812">Transmembrane</keyword>
<dbReference type="InterPro" id="IPR048493">
    <property type="entry name" value="DUF1980_N"/>
</dbReference>
<evidence type="ECO:0000313" key="5">
    <source>
        <dbReference type="EMBL" id="PLS09669.1"/>
    </source>
</evidence>
<evidence type="ECO:0000256" key="1">
    <source>
        <dbReference type="SAM" id="MobiDB-lite"/>
    </source>
</evidence>
<dbReference type="Proteomes" id="UP000234950">
    <property type="component" value="Unassembled WGS sequence"/>
</dbReference>
<feature type="domain" description="DUF1980" evidence="4">
    <location>
        <begin position="154"/>
        <end position="293"/>
    </location>
</feature>
<reference evidence="5 6" key="1">
    <citation type="submission" date="2017-11" db="EMBL/GenBank/DDBJ databases">
        <title>Comparitive Functional Genomics of Dry Heat Resistant strains isolated from the Viking Spacecraft.</title>
        <authorList>
            <person name="Seuylemezian A."/>
            <person name="Cooper K."/>
            <person name="Vaishampayan P."/>
        </authorList>
    </citation>
    <scope>NUCLEOTIDE SEQUENCE [LARGE SCALE GENOMIC DNA]</scope>
    <source>
        <strain evidence="5 6">V32-6</strain>
    </source>
</reference>
<dbReference type="AlphaFoldDB" id="A0A2N5HVX4"/>
<protein>
    <submittedName>
        <fullName evidence="5">TIGR03943 family protein</fullName>
    </submittedName>
</protein>
<evidence type="ECO:0000259" key="4">
    <source>
        <dbReference type="Pfam" id="PF21537"/>
    </source>
</evidence>
<proteinExistence type="predicted"/>
<dbReference type="NCBIfam" id="TIGR03943">
    <property type="entry name" value="TIGR03943 family putative permease subunit"/>
    <property type="match status" value="1"/>
</dbReference>
<dbReference type="InterPro" id="IPR052955">
    <property type="entry name" value="UPF0703_membrane_permease"/>
</dbReference>
<accession>A0A2N5HVX4</accession>
<feature type="domain" description="DUF1980" evidence="3">
    <location>
        <begin position="2"/>
        <end position="128"/>
    </location>
</feature>
<evidence type="ECO:0000256" key="2">
    <source>
        <dbReference type="SAM" id="Phobius"/>
    </source>
</evidence>
<keyword evidence="2" id="KW-1133">Transmembrane helix</keyword>
<dbReference type="RefSeq" id="WP_101646251.1">
    <property type="nucleotide sequence ID" value="NZ_PGVE01000012.1"/>
</dbReference>
<dbReference type="InterPro" id="IPR048447">
    <property type="entry name" value="DUF1980_C"/>
</dbReference>
<dbReference type="PANTHER" id="PTHR40047">
    <property type="entry name" value="UPF0703 PROTEIN YCGQ"/>
    <property type="match status" value="1"/>
</dbReference>
<feature type="compositionally biased region" description="Basic and acidic residues" evidence="1">
    <location>
        <begin position="63"/>
        <end position="83"/>
    </location>
</feature>